<reference evidence="6" key="3">
    <citation type="journal article" date="2017" name="J. Biotechnol.">
        <title>Complete genome sequence of Novosphingobium resinovorum SA1, a versatile xenobiotic-degrading bacterium capable of utilizing sulfanilic acid.</title>
        <authorList>
            <person name="Hegedus B."/>
            <person name="Kos P.B."/>
            <person name="Balint B."/>
            <person name="Maroti G."/>
            <person name="Gan H.M."/>
            <person name="Perei K."/>
            <person name="Rakhely G."/>
        </authorList>
    </citation>
    <scope>NUCLEOTIDE SEQUENCE [LARGE SCALE GENOMIC DNA]</scope>
    <source>
        <strain evidence="6">SA1</strain>
    </source>
</reference>
<dbReference type="PATRIC" id="fig|158500.4.peg.5787"/>
<proteinExistence type="predicted"/>
<keyword evidence="6" id="KW-1185">Reference proteome</keyword>
<dbReference type="OrthoDB" id="9925068at2"/>
<feature type="compositionally biased region" description="Polar residues" evidence="1">
    <location>
        <begin position="308"/>
        <end position="320"/>
    </location>
</feature>
<dbReference type="KEGG" id="nre:BES08_21505"/>
<gene>
    <name evidence="3" type="ORF">BES08_21505</name>
    <name evidence="4" type="ORF">BV97_05713</name>
</gene>
<feature type="chain" id="PRO_5014496796" evidence="2">
    <location>
        <begin position="21"/>
        <end position="335"/>
    </location>
</feature>
<feature type="signal peptide" evidence="2">
    <location>
        <begin position="1"/>
        <end position="20"/>
    </location>
</feature>
<dbReference type="Proteomes" id="UP000024329">
    <property type="component" value="Unassembled WGS sequence"/>
</dbReference>
<dbReference type="PROSITE" id="PS51257">
    <property type="entry name" value="PROKAR_LIPOPROTEIN"/>
    <property type="match status" value="1"/>
</dbReference>
<dbReference type="EMBL" id="JFYZ01000089">
    <property type="protein sequence ID" value="EZP67594.1"/>
    <property type="molecule type" value="Genomic_DNA"/>
</dbReference>
<dbReference type="EMBL" id="CP017076">
    <property type="protein sequence ID" value="AOR79414.1"/>
    <property type="molecule type" value="Genomic_DNA"/>
</dbReference>
<protein>
    <submittedName>
        <fullName evidence="4">Uncharacterized protein</fullName>
    </submittedName>
</protein>
<dbReference type="eggNOG" id="ENOG502ZWTX">
    <property type="taxonomic scope" value="Bacteria"/>
</dbReference>
<evidence type="ECO:0000313" key="5">
    <source>
        <dbReference type="Proteomes" id="UP000024329"/>
    </source>
</evidence>
<dbReference type="RefSeq" id="WP_036531074.1">
    <property type="nucleotide sequence ID" value="NZ_CP017076.1"/>
</dbReference>
<evidence type="ECO:0000313" key="4">
    <source>
        <dbReference type="EMBL" id="EZP67594.1"/>
    </source>
</evidence>
<evidence type="ECO:0000313" key="3">
    <source>
        <dbReference type="EMBL" id="AOR79414.1"/>
    </source>
</evidence>
<keyword evidence="3" id="KW-0614">Plasmid</keyword>
<reference evidence="4 5" key="1">
    <citation type="submission" date="2014-03" db="EMBL/GenBank/DDBJ databases">
        <title>Whole genome sequence of Novosphingobium resinovorum KF1.</title>
        <authorList>
            <person name="Gan H.M."/>
            <person name="Gan H.Y."/>
            <person name="Chew T.H."/>
            <person name="Savka M.A."/>
        </authorList>
    </citation>
    <scope>NUCLEOTIDE SEQUENCE [LARGE SCALE GENOMIC DNA]</scope>
    <source>
        <strain evidence="4 5">KF1</strain>
    </source>
</reference>
<evidence type="ECO:0000313" key="6">
    <source>
        <dbReference type="Proteomes" id="UP000094626"/>
    </source>
</evidence>
<dbReference type="AlphaFoldDB" id="A0A031J197"/>
<reference evidence="3" key="2">
    <citation type="submission" date="2016-08" db="EMBL/GenBank/DDBJ databases">
        <authorList>
            <person name="Seilhamer J.J."/>
        </authorList>
    </citation>
    <scope>NUCLEOTIDE SEQUENCE [LARGE SCALE GENOMIC DNA]</scope>
    <source>
        <strain evidence="3">SA1</strain>
        <plasmid evidence="3">pSA1</plasmid>
    </source>
</reference>
<keyword evidence="2" id="KW-0732">Signal</keyword>
<dbReference type="Proteomes" id="UP000094626">
    <property type="component" value="Plasmid pSA1"/>
</dbReference>
<accession>A0A031J197</accession>
<evidence type="ECO:0000256" key="1">
    <source>
        <dbReference type="SAM" id="MobiDB-lite"/>
    </source>
</evidence>
<geneLocation type="plasmid" evidence="3 6">
    <name>pSA1</name>
</geneLocation>
<name>A0A031J197_9SPHN</name>
<sequence length="335" mass="35735">MISVRFAGPCLMLVVVSACGSGGPSLSGSASESSGSSSGLSSLWEKVRALGFETGKTYEMPAAGIMADAFLTDIAARGMPLDALARILLSPGEQGRPRFDVAVEAHVVPTRAEIAETGIDKMRSITPLDPDHIVYAAPIALAMQPRKGWEVQAIDDRRVDPQFDTPFFRAHRRPSTYDEELHIRYMEMLAISAIYTNTVFALIDEELGSSRLSDPEAARRQVLITFQAIPMDTLKAALTEAANEVVGGRFSTDLTGSGNIHFTHIPAGDFVADPRGLTWTRAGGVWFGDGRINGQTVNLRLASTSSVSQRQAQTGTQGTNADAKVEGGASVGPVQ</sequence>
<evidence type="ECO:0000256" key="2">
    <source>
        <dbReference type="SAM" id="SignalP"/>
    </source>
</evidence>
<organism evidence="4 5">
    <name type="scientific">Novosphingobium resinovorum</name>
    <dbReference type="NCBI Taxonomy" id="158500"/>
    <lineage>
        <taxon>Bacteria</taxon>
        <taxon>Pseudomonadati</taxon>
        <taxon>Pseudomonadota</taxon>
        <taxon>Alphaproteobacteria</taxon>
        <taxon>Sphingomonadales</taxon>
        <taxon>Sphingomonadaceae</taxon>
        <taxon>Novosphingobium</taxon>
    </lineage>
</organism>
<feature type="region of interest" description="Disordered" evidence="1">
    <location>
        <begin position="308"/>
        <end position="335"/>
    </location>
</feature>